<dbReference type="Proteomes" id="UP000008922">
    <property type="component" value="Chromosome"/>
</dbReference>
<name>E8MYJ2_ANATU</name>
<keyword evidence="3" id="KW-0472">Membrane</keyword>
<dbReference type="KEGG" id="atm:ANT_23020"/>
<proteinExistence type="inferred from homology"/>
<dbReference type="Pfam" id="PF07676">
    <property type="entry name" value="PD40"/>
    <property type="match status" value="4"/>
</dbReference>
<dbReference type="SUPFAM" id="SSF69304">
    <property type="entry name" value="Tricorn protease N-terminal domain"/>
    <property type="match status" value="1"/>
</dbReference>
<reference evidence="4 5" key="1">
    <citation type="submission" date="2010-12" db="EMBL/GenBank/DDBJ databases">
        <title>Whole genome sequence of Anaerolinea thermophila UNI-1.</title>
        <authorList>
            <person name="Narita-Yamada S."/>
            <person name="Kishi E."/>
            <person name="Watanabe Y."/>
            <person name="Takasaki K."/>
            <person name="Ankai A."/>
            <person name="Oguchi A."/>
            <person name="Fukui S."/>
            <person name="Takahashi M."/>
            <person name="Yashiro I."/>
            <person name="Hosoyama A."/>
            <person name="Sekiguchi Y."/>
            <person name="Hanada S."/>
            <person name="Fujita N."/>
        </authorList>
    </citation>
    <scope>NUCLEOTIDE SEQUENCE [LARGE SCALE GENOMIC DNA]</scope>
    <source>
        <strain evidence="5">DSM 14523 / JCM 11388 / NBRC 100420 / UNI-1</strain>
    </source>
</reference>
<feature type="region of interest" description="Disordered" evidence="2">
    <location>
        <begin position="612"/>
        <end position="645"/>
    </location>
</feature>
<gene>
    <name evidence="4" type="ordered locus">ANT_23020</name>
</gene>
<comment type="similarity">
    <text evidence="1">Belongs to the TolB family.</text>
</comment>
<evidence type="ECO:0000313" key="4">
    <source>
        <dbReference type="EMBL" id="BAJ64328.1"/>
    </source>
</evidence>
<dbReference type="RefSeq" id="WP_013560695.1">
    <property type="nucleotide sequence ID" value="NC_014960.1"/>
</dbReference>
<dbReference type="InterPro" id="IPR011042">
    <property type="entry name" value="6-blade_b-propeller_TolB-like"/>
</dbReference>
<dbReference type="PANTHER" id="PTHR36842:SF1">
    <property type="entry name" value="PROTEIN TOLB"/>
    <property type="match status" value="1"/>
</dbReference>
<keyword evidence="5" id="KW-1185">Reference proteome</keyword>
<dbReference type="InterPro" id="IPR011659">
    <property type="entry name" value="WD40"/>
</dbReference>
<dbReference type="Gene3D" id="2.120.10.30">
    <property type="entry name" value="TolB, C-terminal domain"/>
    <property type="match status" value="1"/>
</dbReference>
<evidence type="ECO:0000256" key="1">
    <source>
        <dbReference type="ARBA" id="ARBA00009820"/>
    </source>
</evidence>
<evidence type="ECO:0000313" key="5">
    <source>
        <dbReference type="Proteomes" id="UP000008922"/>
    </source>
</evidence>
<dbReference type="eggNOG" id="COG0823">
    <property type="taxonomic scope" value="Bacteria"/>
</dbReference>
<accession>E8MYJ2</accession>
<keyword evidence="3" id="KW-1133">Transmembrane helix</keyword>
<keyword evidence="3" id="KW-0812">Transmembrane</keyword>
<evidence type="ECO:0000256" key="2">
    <source>
        <dbReference type="SAM" id="MobiDB-lite"/>
    </source>
</evidence>
<feature type="transmembrane region" description="Helical" evidence="3">
    <location>
        <begin position="7"/>
        <end position="32"/>
    </location>
</feature>
<dbReference type="EMBL" id="AP012029">
    <property type="protein sequence ID" value="BAJ64328.1"/>
    <property type="molecule type" value="Genomic_DNA"/>
</dbReference>
<evidence type="ECO:0000256" key="3">
    <source>
        <dbReference type="SAM" id="Phobius"/>
    </source>
</evidence>
<dbReference type="HOGENOM" id="CLU_424328_0_0_0"/>
<organism evidence="4 5">
    <name type="scientific">Anaerolinea thermophila (strain DSM 14523 / JCM 11388 / NBRC 100420 / UNI-1)</name>
    <dbReference type="NCBI Taxonomy" id="926569"/>
    <lineage>
        <taxon>Bacteria</taxon>
        <taxon>Bacillati</taxon>
        <taxon>Chloroflexota</taxon>
        <taxon>Anaerolineae</taxon>
        <taxon>Anaerolineales</taxon>
        <taxon>Anaerolineaceae</taxon>
        <taxon>Anaerolinea</taxon>
    </lineage>
</organism>
<protein>
    <submittedName>
        <fullName evidence="4">Uncharacterized protein</fullName>
    </submittedName>
</protein>
<dbReference type="OrthoDB" id="147551at2"/>
<dbReference type="AlphaFoldDB" id="E8MYJ2"/>
<dbReference type="PANTHER" id="PTHR36842">
    <property type="entry name" value="PROTEIN TOLB HOMOLOG"/>
    <property type="match status" value="1"/>
</dbReference>
<dbReference type="STRING" id="926569.ANT_23020"/>
<sequence>MKSNSRLTLALVLGIVVLLIGLNIAALSWLGWPNVLERLQNSPTAPAITPTFFLPTFDLSTQTIITPSSAPEVTLTPTATPIPLSLLNPEHQHTLQEEGVLLLFMRDGERIHLFAYHPKFLPLTRLTRTAWDEMHPSLSPDGNRLAFTSHQNGYWDLFILDLTTGETQQITQSPEYEGAPTWSPDGQWLAYEAYRNEQLDIYLQSLNDLSQPPIQLTDDPAADSDPAWSPGGRTIAFVSTRTGDAEIWLANLDKPEERFVNISRDPRSADLNPVWSNDGRYLAYATRKESEHRILTWDSQNPQDPAVMSAYGDDVAWTPDEQWMFSTLEQPNQHALLVSLRGSLQRLIPPEEIPGKVYGMVWKPGPLTGWLWETIQQGDTSPADPLTQPYLSLFPVEPAGRKTMVDLADVSAPVAKIHDAVDEAFQSLRLRAARESGWDVLASLENAYVPLTTPYEPSMYENWLYTGRAFALNPLILNAGWMTVVREDFEGQTYWRLYLKARLQDGSMGIPLREPVWDLQARYTSDPAAYEQGGRLSSPPSGYWVDLTELAQSYRWERLPAQPNWRSFYPGIRFNQFVIRDGLDWWSAMKEIYPSEALATPTSMPTYTNTPTFTLPPTATPRPTRTPTFTRTPTRTLTPSTTPKP</sequence>
<dbReference type="InParanoid" id="E8MYJ2"/>